<name>R9P3R5_PSEHS</name>
<gene>
    <name evidence="1" type="ORF">PHSY_000290</name>
</gene>
<proteinExistence type="predicted"/>
<sequence>MYAAFIPVGPTEVDAKDTVGSWKACSDESECIHWRDHTVELRRWKVTAVLDSVPASLLSNEPHAHTGIDKVPALSMKLLYSKPTFKRHRRKSCS</sequence>
<dbReference type="EMBL" id="DF238767">
    <property type="protein sequence ID" value="GAC92735.1"/>
    <property type="molecule type" value="Genomic_DNA"/>
</dbReference>
<protein>
    <submittedName>
        <fullName evidence="1">Uncharacterized protein</fullName>
    </submittedName>
</protein>
<keyword evidence="2" id="KW-1185">Reference proteome</keyword>
<dbReference type="HOGENOM" id="CLU_2387120_0_0_1"/>
<dbReference type="AlphaFoldDB" id="R9P3R5"/>
<dbReference type="GeneID" id="24105601"/>
<evidence type="ECO:0000313" key="2">
    <source>
        <dbReference type="Proteomes" id="UP000014071"/>
    </source>
</evidence>
<reference evidence="2" key="1">
    <citation type="journal article" date="2013" name="Genome Announc.">
        <title>Draft genome sequence of the basidiomycetous yeast-like fungus Pseudozyma hubeiensis SY62, which produces an abundant amount of the biosurfactant mannosylerythritol lipids.</title>
        <authorList>
            <person name="Konishi M."/>
            <person name="Hatada Y."/>
            <person name="Horiuchi J."/>
        </authorList>
    </citation>
    <scope>NUCLEOTIDE SEQUENCE [LARGE SCALE GENOMIC DNA]</scope>
    <source>
        <strain evidence="2">SY62</strain>
    </source>
</reference>
<dbReference type="RefSeq" id="XP_012186322.1">
    <property type="nucleotide sequence ID" value="XM_012330932.1"/>
</dbReference>
<dbReference type="Proteomes" id="UP000014071">
    <property type="component" value="Unassembled WGS sequence"/>
</dbReference>
<accession>R9P3R5</accession>
<organism evidence="1 2">
    <name type="scientific">Pseudozyma hubeiensis (strain SY62)</name>
    <name type="common">Yeast</name>
    <dbReference type="NCBI Taxonomy" id="1305764"/>
    <lineage>
        <taxon>Eukaryota</taxon>
        <taxon>Fungi</taxon>
        <taxon>Dikarya</taxon>
        <taxon>Basidiomycota</taxon>
        <taxon>Ustilaginomycotina</taxon>
        <taxon>Ustilaginomycetes</taxon>
        <taxon>Ustilaginales</taxon>
        <taxon>Ustilaginaceae</taxon>
        <taxon>Pseudozyma</taxon>
    </lineage>
</organism>
<evidence type="ECO:0000313" key="1">
    <source>
        <dbReference type="EMBL" id="GAC92735.1"/>
    </source>
</evidence>